<sequence>MLTDNGMAFADLPKNRDVPADASLGRTFRPRLHHQWHRAQADQTLPSLDPWSGRANEPNNEGCHGQGLPYNDLESLKAHVLAFVAAYNSPSTSRLCDEKHPIR</sequence>
<feature type="region of interest" description="Disordered" evidence="1">
    <location>
        <begin position="36"/>
        <end position="67"/>
    </location>
</feature>
<name>A0A1R3V4B5_9HYPH</name>
<dbReference type="EMBL" id="FTPD01000010">
    <property type="protein sequence ID" value="SIT54669.1"/>
    <property type="molecule type" value="Genomic_DNA"/>
</dbReference>
<evidence type="ECO:0000313" key="2">
    <source>
        <dbReference type="EMBL" id="SIT54669.1"/>
    </source>
</evidence>
<keyword evidence="3" id="KW-1185">Reference proteome</keyword>
<gene>
    <name evidence="2" type="ORF">BQ8794_180013</name>
</gene>
<accession>A0A1R3V4B5</accession>
<reference evidence="3" key="1">
    <citation type="submission" date="2017-01" db="EMBL/GenBank/DDBJ databases">
        <authorList>
            <person name="Brunel B."/>
        </authorList>
    </citation>
    <scope>NUCLEOTIDE SEQUENCE [LARGE SCALE GENOMIC DNA]</scope>
</reference>
<evidence type="ECO:0000313" key="3">
    <source>
        <dbReference type="Proteomes" id="UP000188388"/>
    </source>
</evidence>
<protein>
    <submittedName>
        <fullName evidence="2">Integrase catalytic region</fullName>
    </submittedName>
</protein>
<evidence type="ECO:0000256" key="1">
    <source>
        <dbReference type="SAM" id="MobiDB-lite"/>
    </source>
</evidence>
<feature type="region of interest" description="Disordered" evidence="1">
    <location>
        <begin position="1"/>
        <end position="22"/>
    </location>
</feature>
<proteinExistence type="predicted"/>
<dbReference type="Proteomes" id="UP000188388">
    <property type="component" value="Unassembled WGS sequence"/>
</dbReference>
<dbReference type="STRING" id="1631249.BQ8794_180013"/>
<organism evidence="2 3">
    <name type="scientific">Mesorhizobium prunaredense</name>
    <dbReference type="NCBI Taxonomy" id="1631249"/>
    <lineage>
        <taxon>Bacteria</taxon>
        <taxon>Pseudomonadati</taxon>
        <taxon>Pseudomonadota</taxon>
        <taxon>Alphaproteobacteria</taxon>
        <taxon>Hyphomicrobiales</taxon>
        <taxon>Phyllobacteriaceae</taxon>
        <taxon>Mesorhizobium</taxon>
    </lineage>
</organism>
<dbReference type="AlphaFoldDB" id="A0A1R3V4B5"/>